<keyword evidence="3" id="KW-1185">Reference proteome</keyword>
<name>A0AAV2CE07_9ROSI</name>
<protein>
    <submittedName>
        <fullName evidence="2">Uncharacterized protein</fullName>
    </submittedName>
</protein>
<evidence type="ECO:0000313" key="3">
    <source>
        <dbReference type="Proteomes" id="UP001497516"/>
    </source>
</evidence>
<evidence type="ECO:0000313" key="2">
    <source>
        <dbReference type="EMBL" id="CAL1354484.1"/>
    </source>
</evidence>
<dbReference type="EMBL" id="OZ034813">
    <property type="protein sequence ID" value="CAL1354484.1"/>
    <property type="molecule type" value="Genomic_DNA"/>
</dbReference>
<evidence type="ECO:0000256" key="1">
    <source>
        <dbReference type="SAM" id="MobiDB-lite"/>
    </source>
</evidence>
<gene>
    <name evidence="2" type="ORF">LTRI10_LOCUS2291</name>
</gene>
<organism evidence="2 3">
    <name type="scientific">Linum trigynum</name>
    <dbReference type="NCBI Taxonomy" id="586398"/>
    <lineage>
        <taxon>Eukaryota</taxon>
        <taxon>Viridiplantae</taxon>
        <taxon>Streptophyta</taxon>
        <taxon>Embryophyta</taxon>
        <taxon>Tracheophyta</taxon>
        <taxon>Spermatophyta</taxon>
        <taxon>Magnoliopsida</taxon>
        <taxon>eudicotyledons</taxon>
        <taxon>Gunneridae</taxon>
        <taxon>Pentapetalae</taxon>
        <taxon>rosids</taxon>
        <taxon>fabids</taxon>
        <taxon>Malpighiales</taxon>
        <taxon>Linaceae</taxon>
        <taxon>Linum</taxon>
    </lineage>
</organism>
<feature type="region of interest" description="Disordered" evidence="1">
    <location>
        <begin position="1"/>
        <end position="26"/>
    </location>
</feature>
<dbReference type="AlphaFoldDB" id="A0AAV2CE07"/>
<proteinExistence type="predicted"/>
<sequence>MGHVVGSRKDKISSPPLDSPGPARPTASIFEHRTGDEVFTVGCNLQRHHSWFNRRQLQFQKAKSMALAGFPLQSKHTRPVPTIGACITSLSACKFKSQSRAHLLPRLPSPCIPIESASIAQHNGHSSHQKQPGSLRFW</sequence>
<accession>A0AAV2CE07</accession>
<dbReference type="Proteomes" id="UP001497516">
    <property type="component" value="Chromosome 1"/>
</dbReference>
<reference evidence="2 3" key="1">
    <citation type="submission" date="2024-04" db="EMBL/GenBank/DDBJ databases">
        <authorList>
            <person name="Fracassetti M."/>
        </authorList>
    </citation>
    <scope>NUCLEOTIDE SEQUENCE [LARGE SCALE GENOMIC DNA]</scope>
</reference>